<dbReference type="AlphaFoldDB" id="A0A9W2X0E3"/>
<dbReference type="InterPro" id="IPR051700">
    <property type="entry name" value="STE20_Ser-Thr_kinase"/>
</dbReference>
<dbReference type="PROSITE" id="PS50219">
    <property type="entry name" value="CNH"/>
    <property type="match status" value="1"/>
</dbReference>
<keyword evidence="3" id="KW-0723">Serine/threonine-protein kinase</keyword>
<feature type="compositionally biased region" description="Basic and acidic residues" evidence="11">
    <location>
        <begin position="505"/>
        <end position="521"/>
    </location>
</feature>
<sequence length="1223" mass="139530">MLTPPLLLLQDPAGIFELVEVVGNGTYGQVYKGRHVKTGQLAAIKVMDVTEDEEEEIKLEINMLKKYSHHRNIATYYGAFIKKSPPGHDDQLWLVMEFCGAGSITDLVKNTKGNTLKEDWIAYISREILRGLAHLHIHHVIHRDIKGQNVLLTENAEVKLVDFGVSAQLDRTVGRRNTFIGTPYWMAPEVIACDENPDATYDYRSDLWSCGITAIEMAEGAPPLCDMHPMRALFLIPRNPPPRLKSKKWSKKFFSFIEGCLVKNYTQRPPTEQLLRHPFIRDQPNERQVRIQLKDHIDRTRKKRGEKDETEYEYSGSEEEEEEVPEQEGEPSSIVNVPGESTLRRDFLRLQQENKERSEALRRQQLLQEQQLREQEEYKRQLLAERQKRIEQQKEQRRRLEEQQRREREARRQQEREQRRREQEEKRRLEELERRRKEEEERRRAEEEKRRVEREQECIRRQLEEEQRHLELLQQQLLQEQAMLLHEPRRPPPPPDRSKAGLHGAEPKAQHEPADRAREVQWSHLASLKNSVSPVSRSHSFSDPSPPKFAHHHLRSQDPCPPSRSEVLSQSSDSKSEVPDPAQKAWSRSDSDEVPPRVPVRTTSRSPVLSRRDSPLQGSGQQNSQAGQRNSTSSIEPRLLWERVEKLVPRPGSGSSSGSSNSGSQPGSHPGSQSGSGERFRVRSSSKSEGSPSQRLENAAKKPEDKKEVFRPLKPADLTALARELRAAEDVRPPHKVTDYSSSSEESGTTDEEDDDVEQEGPEEPTSGPEDARAASSLNLSNGETESVKTMIVHDDVESEPAMTPSKEGTLIVRQTQSASSTLQKHKSSSSFTPFIDPRLLQISPSSGTTVTSVVGFSCDGMRSEAIRQDPTRKGSVVNVNPTNTRPQSDTPEIRKYKKRFNSEILCAALWGVNLLVGTESGLMLLDRSGQGKVYPLINRRRFQQMDVLEGLNVLVTISGKKDKLRVYYLSWLRNKILHNDPEVEKKQGWTTVGDLEGCVHYKVVKYERIKFLVIALKSSVEVYAWAPKPYHKFMAFKSFGDLVHKPLLVDLTVEEGQRLKVIYGSCAGFHAVDVDSGSVYDIYLPTHVRKNPHSMIQCSIKPHAIIILPNTDGMELLVCYEDEGVYVNTYGRITKDVVLQWGEMPTSVAYIRSNQTMGWGEKAIEIRSVETGHLDGVFMHKRAQRLKFLCERNDKVFFASVRSGGSSQVYFMTLGRTSLLSW</sequence>
<feature type="domain" description="Protein kinase" evidence="12">
    <location>
        <begin position="16"/>
        <end position="280"/>
    </location>
</feature>
<feature type="compositionally biased region" description="Acidic residues" evidence="11">
    <location>
        <begin position="308"/>
        <end position="329"/>
    </location>
</feature>
<dbReference type="Pfam" id="PF00780">
    <property type="entry name" value="CNH"/>
    <property type="match status" value="1"/>
</dbReference>
<feature type="region of interest" description="Disordered" evidence="11">
    <location>
        <begin position="479"/>
        <end position="786"/>
    </location>
</feature>
<feature type="binding site" evidence="10">
    <location>
        <position position="45"/>
    </location>
    <ligand>
        <name>ATP</name>
        <dbReference type="ChEBI" id="CHEBI:30616"/>
    </ligand>
</feature>
<dbReference type="InterPro" id="IPR000719">
    <property type="entry name" value="Prot_kinase_dom"/>
</dbReference>
<evidence type="ECO:0000313" key="15">
    <source>
        <dbReference type="RefSeq" id="XP_054944934.1"/>
    </source>
</evidence>
<feature type="region of interest" description="Disordered" evidence="11">
    <location>
        <begin position="297"/>
        <end position="340"/>
    </location>
</feature>
<dbReference type="Proteomes" id="UP000248484">
    <property type="component" value="Chromosome 12"/>
</dbReference>
<evidence type="ECO:0000256" key="8">
    <source>
        <dbReference type="ARBA" id="ARBA00047899"/>
    </source>
</evidence>
<dbReference type="PROSITE" id="PS00107">
    <property type="entry name" value="PROTEIN_KINASE_ATP"/>
    <property type="match status" value="1"/>
</dbReference>
<reference evidence="15" key="1">
    <citation type="submission" date="2025-08" db="UniProtKB">
        <authorList>
            <consortium name="RefSeq"/>
        </authorList>
    </citation>
    <scope>IDENTIFICATION</scope>
    <source>
        <tissue evidence="15">Muscle</tissue>
    </source>
</reference>
<evidence type="ECO:0000259" key="12">
    <source>
        <dbReference type="PROSITE" id="PS50011"/>
    </source>
</evidence>
<feature type="compositionally biased region" description="Basic and acidic residues" evidence="11">
    <location>
        <begin position="723"/>
        <end position="738"/>
    </location>
</feature>
<evidence type="ECO:0000256" key="7">
    <source>
        <dbReference type="ARBA" id="ARBA00022840"/>
    </source>
</evidence>
<dbReference type="InterPro" id="IPR017441">
    <property type="entry name" value="Protein_kinase_ATP_BS"/>
</dbReference>
<dbReference type="GO" id="GO:0005829">
    <property type="term" value="C:cytosol"/>
    <property type="evidence" value="ECO:0007669"/>
    <property type="project" value="TreeGrafter"/>
</dbReference>
<feature type="compositionally biased region" description="Basic and acidic residues" evidence="11">
    <location>
        <begin position="639"/>
        <end position="648"/>
    </location>
</feature>
<gene>
    <name evidence="15" type="primary">MAP4K4</name>
</gene>
<evidence type="ECO:0000313" key="14">
    <source>
        <dbReference type="Proteomes" id="UP000248484"/>
    </source>
</evidence>
<feature type="compositionally biased region" description="Low complexity" evidence="11">
    <location>
        <begin position="531"/>
        <end position="543"/>
    </location>
</feature>
<keyword evidence="5 10" id="KW-0547">Nucleotide-binding</keyword>
<dbReference type="FunFam" id="1.10.510.10:FF:000003">
    <property type="entry name" value="TRAF2 and NCK-interacting protein kinase isoform 4"/>
    <property type="match status" value="1"/>
</dbReference>
<evidence type="ECO:0000256" key="3">
    <source>
        <dbReference type="ARBA" id="ARBA00022527"/>
    </source>
</evidence>
<dbReference type="PANTHER" id="PTHR47096:SF1">
    <property type="entry name" value="MISSHAPEN LIKE KINASE 1"/>
    <property type="match status" value="1"/>
</dbReference>
<keyword evidence="6 15" id="KW-0418">Kinase</keyword>
<feature type="region of interest" description="Disordered" evidence="11">
    <location>
        <begin position="871"/>
        <end position="890"/>
    </location>
</feature>
<comment type="catalytic activity">
    <reaction evidence="9">
        <text>L-seryl-[protein] + ATP = O-phospho-L-seryl-[protein] + ADP + H(+)</text>
        <dbReference type="Rhea" id="RHEA:17989"/>
        <dbReference type="Rhea" id="RHEA-COMP:9863"/>
        <dbReference type="Rhea" id="RHEA-COMP:11604"/>
        <dbReference type="ChEBI" id="CHEBI:15378"/>
        <dbReference type="ChEBI" id="CHEBI:29999"/>
        <dbReference type="ChEBI" id="CHEBI:30616"/>
        <dbReference type="ChEBI" id="CHEBI:83421"/>
        <dbReference type="ChEBI" id="CHEBI:456216"/>
        <dbReference type="EC" id="2.7.11.1"/>
    </reaction>
</comment>
<dbReference type="GO" id="GO:0005524">
    <property type="term" value="F:ATP binding"/>
    <property type="evidence" value="ECO:0007669"/>
    <property type="project" value="UniProtKB-UniRule"/>
</dbReference>
<dbReference type="SMART" id="SM00220">
    <property type="entry name" value="S_TKc"/>
    <property type="match status" value="1"/>
</dbReference>
<dbReference type="FunFam" id="3.30.200.20:FF:000006">
    <property type="entry name" value="TRAF2 and NCK-interacting protein kinase isoform 4"/>
    <property type="match status" value="1"/>
</dbReference>
<dbReference type="EC" id="2.7.11.1" evidence="2"/>
<comment type="similarity">
    <text evidence="1">Belongs to the protein kinase superfamily. STE Ser/Thr protein kinase family. STE20 subfamily.</text>
</comment>
<dbReference type="SUPFAM" id="SSF56112">
    <property type="entry name" value="Protein kinase-like (PK-like)"/>
    <property type="match status" value="1"/>
</dbReference>
<evidence type="ECO:0000256" key="10">
    <source>
        <dbReference type="PROSITE-ProRule" id="PRU10141"/>
    </source>
</evidence>
<keyword evidence="4" id="KW-0808">Transferase</keyword>
<evidence type="ECO:0000256" key="9">
    <source>
        <dbReference type="ARBA" id="ARBA00048679"/>
    </source>
</evidence>
<dbReference type="SMART" id="SM00036">
    <property type="entry name" value="CNH"/>
    <property type="match status" value="1"/>
</dbReference>
<feature type="compositionally biased region" description="Low complexity" evidence="11">
    <location>
        <begin position="617"/>
        <end position="631"/>
    </location>
</feature>
<dbReference type="PANTHER" id="PTHR47096">
    <property type="entry name" value="MISSHAPEN LIKE KINASE 1"/>
    <property type="match status" value="1"/>
</dbReference>
<evidence type="ECO:0000256" key="6">
    <source>
        <dbReference type="ARBA" id="ARBA00022777"/>
    </source>
</evidence>
<organism evidence="14 15">
    <name type="scientific">Physeter macrocephalus</name>
    <name type="common">Sperm whale</name>
    <name type="synonym">Physeter catodon</name>
    <dbReference type="NCBI Taxonomy" id="9755"/>
    <lineage>
        <taxon>Eukaryota</taxon>
        <taxon>Metazoa</taxon>
        <taxon>Chordata</taxon>
        <taxon>Craniata</taxon>
        <taxon>Vertebrata</taxon>
        <taxon>Euteleostomi</taxon>
        <taxon>Mammalia</taxon>
        <taxon>Eutheria</taxon>
        <taxon>Laurasiatheria</taxon>
        <taxon>Artiodactyla</taxon>
        <taxon>Whippomorpha</taxon>
        <taxon>Cetacea</taxon>
        <taxon>Odontoceti</taxon>
        <taxon>Physeteridae</taxon>
        <taxon>Physeter</taxon>
    </lineage>
</organism>
<feature type="region of interest" description="Disordered" evidence="11">
    <location>
        <begin position="393"/>
        <end position="456"/>
    </location>
</feature>
<accession>A0A9W2X0E3</accession>
<dbReference type="Gene3D" id="1.10.510.10">
    <property type="entry name" value="Transferase(Phosphotransferase) domain 1"/>
    <property type="match status" value="1"/>
</dbReference>
<feature type="compositionally biased region" description="Polar residues" evidence="11">
    <location>
        <begin position="878"/>
        <end position="890"/>
    </location>
</feature>
<name>A0A9W2X0E3_PHYMC</name>
<dbReference type="InterPro" id="IPR001180">
    <property type="entry name" value="CNH_dom"/>
</dbReference>
<evidence type="ECO:0000256" key="2">
    <source>
        <dbReference type="ARBA" id="ARBA00012513"/>
    </source>
</evidence>
<dbReference type="InterPro" id="IPR008271">
    <property type="entry name" value="Ser/Thr_kinase_AS"/>
</dbReference>
<keyword evidence="14" id="KW-1185">Reference proteome</keyword>
<feature type="domain" description="CNH" evidence="13">
    <location>
        <begin position="902"/>
        <end position="1197"/>
    </location>
</feature>
<feature type="compositionally biased region" description="Basic and acidic residues" evidence="11">
    <location>
        <begin position="698"/>
        <end position="711"/>
    </location>
</feature>
<dbReference type="InterPro" id="IPR011009">
    <property type="entry name" value="Kinase-like_dom_sf"/>
</dbReference>
<protein>
    <recommendedName>
        <fullName evidence="2">non-specific serine/threonine protein kinase</fullName>
        <ecNumber evidence="2">2.7.11.1</ecNumber>
    </recommendedName>
</protein>
<comment type="catalytic activity">
    <reaction evidence="8">
        <text>L-threonyl-[protein] + ATP = O-phospho-L-threonyl-[protein] + ADP + H(+)</text>
        <dbReference type="Rhea" id="RHEA:46608"/>
        <dbReference type="Rhea" id="RHEA-COMP:11060"/>
        <dbReference type="Rhea" id="RHEA-COMP:11605"/>
        <dbReference type="ChEBI" id="CHEBI:15378"/>
        <dbReference type="ChEBI" id="CHEBI:30013"/>
        <dbReference type="ChEBI" id="CHEBI:30616"/>
        <dbReference type="ChEBI" id="CHEBI:61977"/>
        <dbReference type="ChEBI" id="CHEBI:456216"/>
        <dbReference type="EC" id="2.7.11.1"/>
    </reaction>
</comment>
<keyword evidence="7 10" id="KW-0067">ATP-binding</keyword>
<dbReference type="Pfam" id="PF00069">
    <property type="entry name" value="Pkinase"/>
    <property type="match status" value="1"/>
</dbReference>
<dbReference type="CTD" id="9448"/>
<evidence type="ECO:0000256" key="4">
    <source>
        <dbReference type="ARBA" id="ARBA00022679"/>
    </source>
</evidence>
<feature type="compositionally biased region" description="Polar residues" evidence="11">
    <location>
        <begin position="776"/>
        <end position="785"/>
    </location>
</feature>
<dbReference type="RefSeq" id="XP_054944934.1">
    <property type="nucleotide sequence ID" value="XM_055088959.1"/>
</dbReference>
<dbReference type="GeneID" id="102974123"/>
<dbReference type="Gene3D" id="3.30.200.20">
    <property type="entry name" value="Phosphorylase Kinase, domain 1"/>
    <property type="match status" value="1"/>
</dbReference>
<evidence type="ECO:0000256" key="1">
    <source>
        <dbReference type="ARBA" id="ARBA00008874"/>
    </source>
</evidence>
<evidence type="ECO:0000259" key="13">
    <source>
        <dbReference type="PROSITE" id="PS50219"/>
    </source>
</evidence>
<evidence type="ECO:0000256" key="11">
    <source>
        <dbReference type="SAM" id="MobiDB-lite"/>
    </source>
</evidence>
<dbReference type="GO" id="GO:0004674">
    <property type="term" value="F:protein serine/threonine kinase activity"/>
    <property type="evidence" value="ECO:0007669"/>
    <property type="project" value="UniProtKB-KW"/>
</dbReference>
<dbReference type="PROSITE" id="PS00108">
    <property type="entry name" value="PROTEIN_KINASE_ST"/>
    <property type="match status" value="1"/>
</dbReference>
<proteinExistence type="inferred from homology"/>
<feature type="compositionally biased region" description="Acidic residues" evidence="11">
    <location>
        <begin position="748"/>
        <end position="763"/>
    </location>
</feature>
<evidence type="ECO:0000256" key="5">
    <source>
        <dbReference type="ARBA" id="ARBA00022741"/>
    </source>
</evidence>
<feature type="compositionally biased region" description="Polar residues" evidence="11">
    <location>
        <begin position="683"/>
        <end position="696"/>
    </location>
</feature>
<dbReference type="PROSITE" id="PS50011">
    <property type="entry name" value="PROTEIN_KINASE_DOM"/>
    <property type="match status" value="1"/>
</dbReference>
<feature type="compositionally biased region" description="Low complexity" evidence="11">
    <location>
        <begin position="651"/>
        <end position="677"/>
    </location>
</feature>